<keyword evidence="2" id="KW-1185">Reference proteome</keyword>
<dbReference type="Proteomes" id="UP000324513">
    <property type="component" value="Unassembled WGS sequence"/>
</dbReference>
<accession>A0ABY3NB96</accession>
<comment type="caution">
    <text evidence="1">The sequence shown here is derived from an EMBL/GenBank/DDBJ whole genome shotgun (WGS) entry which is preliminary data.</text>
</comment>
<reference evidence="1 2" key="1">
    <citation type="submission" date="2019-07" db="EMBL/GenBank/DDBJ databases">
        <title>Genomic Encyclopedia of Archaeal and Bacterial Type Strains, Phase II (KMG-II): from individual species to whole genera.</title>
        <authorList>
            <person name="Goeker M."/>
        </authorList>
    </citation>
    <scope>NUCLEOTIDE SEQUENCE [LARGE SCALE GENOMIC DNA]</scope>
    <source>
        <strain evidence="1 2">DSM 14571</strain>
    </source>
</reference>
<dbReference type="EMBL" id="VNHK01000017">
    <property type="protein sequence ID" value="TYO84946.1"/>
    <property type="molecule type" value="Genomic_DNA"/>
</dbReference>
<name>A0ABY3NB96_ELIMR</name>
<gene>
    <name evidence="1" type="ORF">LX74_03751</name>
</gene>
<sequence>MVYLYATDVVNYLGPWRPKKKNENNMLRLMFIIYNKSTKYY</sequence>
<proteinExistence type="predicted"/>
<organism evidence="1 2">
    <name type="scientific">Elizabethkingia miricola</name>
    <name type="common">Chryseobacterium miricola</name>
    <dbReference type="NCBI Taxonomy" id="172045"/>
    <lineage>
        <taxon>Bacteria</taxon>
        <taxon>Pseudomonadati</taxon>
        <taxon>Bacteroidota</taxon>
        <taxon>Flavobacteriia</taxon>
        <taxon>Flavobacteriales</taxon>
        <taxon>Weeksellaceae</taxon>
        <taxon>Elizabethkingia</taxon>
    </lineage>
</organism>
<protein>
    <submittedName>
        <fullName evidence="1">Uncharacterized protein</fullName>
    </submittedName>
</protein>
<evidence type="ECO:0000313" key="1">
    <source>
        <dbReference type="EMBL" id="TYO84946.1"/>
    </source>
</evidence>
<evidence type="ECO:0000313" key="2">
    <source>
        <dbReference type="Proteomes" id="UP000324513"/>
    </source>
</evidence>